<proteinExistence type="predicted"/>
<name>A0A151S506_CAJCA</name>
<accession>A0A151S506</accession>
<evidence type="ECO:0000313" key="1">
    <source>
        <dbReference type="EMBL" id="KYP49915.1"/>
    </source>
</evidence>
<dbReference type="Gramene" id="C.cajan_27418.t">
    <property type="protein sequence ID" value="C.cajan_27418.t.cds1"/>
    <property type="gene ID" value="C.cajan_27418"/>
</dbReference>
<keyword evidence="2" id="KW-1185">Reference proteome</keyword>
<dbReference type="EMBL" id="KQ483466">
    <property type="protein sequence ID" value="KYP49915.1"/>
    <property type="molecule type" value="Genomic_DNA"/>
</dbReference>
<dbReference type="AlphaFoldDB" id="A0A151S506"/>
<sequence>SFVKPKVIATAIQPPIKTLKVDFSLGAFPKIVAKSPKTSKARVTTASSTPKVTWFIT</sequence>
<organism evidence="1 2">
    <name type="scientific">Cajanus cajan</name>
    <name type="common">Pigeon pea</name>
    <name type="synonym">Cajanus indicus</name>
    <dbReference type="NCBI Taxonomy" id="3821"/>
    <lineage>
        <taxon>Eukaryota</taxon>
        <taxon>Viridiplantae</taxon>
        <taxon>Streptophyta</taxon>
        <taxon>Embryophyta</taxon>
        <taxon>Tracheophyta</taxon>
        <taxon>Spermatophyta</taxon>
        <taxon>Magnoliopsida</taxon>
        <taxon>eudicotyledons</taxon>
        <taxon>Gunneridae</taxon>
        <taxon>Pentapetalae</taxon>
        <taxon>rosids</taxon>
        <taxon>fabids</taxon>
        <taxon>Fabales</taxon>
        <taxon>Fabaceae</taxon>
        <taxon>Papilionoideae</taxon>
        <taxon>50 kb inversion clade</taxon>
        <taxon>NPAAA clade</taxon>
        <taxon>indigoferoid/millettioid clade</taxon>
        <taxon>Phaseoleae</taxon>
        <taxon>Cajanus</taxon>
    </lineage>
</organism>
<evidence type="ECO:0000313" key="2">
    <source>
        <dbReference type="Proteomes" id="UP000075243"/>
    </source>
</evidence>
<reference evidence="1" key="1">
    <citation type="journal article" date="2012" name="Nat. Biotechnol.">
        <title>Draft genome sequence of pigeonpea (Cajanus cajan), an orphan legume crop of resource-poor farmers.</title>
        <authorList>
            <person name="Varshney R.K."/>
            <person name="Chen W."/>
            <person name="Li Y."/>
            <person name="Bharti A.K."/>
            <person name="Saxena R.K."/>
            <person name="Schlueter J.A."/>
            <person name="Donoghue M.T."/>
            <person name="Azam S."/>
            <person name="Fan G."/>
            <person name="Whaley A.M."/>
            <person name="Farmer A.D."/>
            <person name="Sheridan J."/>
            <person name="Iwata A."/>
            <person name="Tuteja R."/>
            <person name="Penmetsa R.V."/>
            <person name="Wu W."/>
            <person name="Upadhyaya H.D."/>
            <person name="Yang S.P."/>
            <person name="Shah T."/>
            <person name="Saxena K.B."/>
            <person name="Michael T."/>
            <person name="McCombie W.R."/>
            <person name="Yang B."/>
            <person name="Zhang G."/>
            <person name="Yang H."/>
            <person name="Wang J."/>
            <person name="Spillane C."/>
            <person name="Cook D.R."/>
            <person name="May G.D."/>
            <person name="Xu X."/>
            <person name="Jackson S.A."/>
        </authorList>
    </citation>
    <scope>NUCLEOTIDE SEQUENCE [LARGE SCALE GENOMIC DNA]</scope>
</reference>
<dbReference type="Proteomes" id="UP000075243">
    <property type="component" value="Unassembled WGS sequence"/>
</dbReference>
<gene>
    <name evidence="1" type="ORF">KK1_028306</name>
</gene>
<protein>
    <submittedName>
        <fullName evidence="1">Uncharacterized protein</fullName>
    </submittedName>
</protein>
<feature type="non-terminal residue" evidence="1">
    <location>
        <position position="1"/>
    </location>
</feature>